<dbReference type="HOGENOM" id="CLU_1740283_0_0_1"/>
<dbReference type="EMBL" id="KN846956">
    <property type="protein sequence ID" value="KIW73999.1"/>
    <property type="molecule type" value="Genomic_DNA"/>
</dbReference>
<feature type="region of interest" description="Disordered" evidence="1">
    <location>
        <begin position="32"/>
        <end position="58"/>
    </location>
</feature>
<evidence type="ECO:0000256" key="1">
    <source>
        <dbReference type="SAM" id="MobiDB-lite"/>
    </source>
</evidence>
<dbReference type="Proteomes" id="UP000054266">
    <property type="component" value="Unassembled WGS sequence"/>
</dbReference>
<evidence type="ECO:0000313" key="3">
    <source>
        <dbReference type="Proteomes" id="UP000054266"/>
    </source>
</evidence>
<proteinExistence type="predicted"/>
<gene>
    <name evidence="2" type="ORF">PV04_02071</name>
</gene>
<protein>
    <submittedName>
        <fullName evidence="2">Uncharacterized protein</fullName>
    </submittedName>
</protein>
<sequence length="150" mass="16980">MHEHVNEWNAGTHDSSGVLSWASCLDRTRRARPARGPLRSGLDAREAGDPIRREKGGGVELWPGQRRQTDVIFRMFTAERTARAELNPGTTSAWQVCDLRTSACTAGTHTRPSLDQTNFQSRTASWMMCVAREEGNVHEKRARARLLWYM</sequence>
<dbReference type="AlphaFoldDB" id="A0A0D2GNR5"/>
<organism evidence="2 3">
    <name type="scientific">Phialophora macrospora</name>
    <dbReference type="NCBI Taxonomy" id="1851006"/>
    <lineage>
        <taxon>Eukaryota</taxon>
        <taxon>Fungi</taxon>
        <taxon>Dikarya</taxon>
        <taxon>Ascomycota</taxon>
        <taxon>Pezizomycotina</taxon>
        <taxon>Eurotiomycetes</taxon>
        <taxon>Chaetothyriomycetidae</taxon>
        <taxon>Chaetothyriales</taxon>
        <taxon>Herpotrichiellaceae</taxon>
        <taxon>Phialophora</taxon>
    </lineage>
</organism>
<name>A0A0D2GNR5_9EURO</name>
<keyword evidence="3" id="KW-1185">Reference proteome</keyword>
<feature type="compositionally biased region" description="Basic and acidic residues" evidence="1">
    <location>
        <begin position="42"/>
        <end position="57"/>
    </location>
</feature>
<reference evidence="2 3" key="1">
    <citation type="submission" date="2015-01" db="EMBL/GenBank/DDBJ databases">
        <title>The Genome Sequence of Capronia semiimmersa CBS27337.</title>
        <authorList>
            <consortium name="The Broad Institute Genomics Platform"/>
            <person name="Cuomo C."/>
            <person name="de Hoog S."/>
            <person name="Gorbushina A."/>
            <person name="Stielow B."/>
            <person name="Teixiera M."/>
            <person name="Abouelleil A."/>
            <person name="Chapman S.B."/>
            <person name="Priest M."/>
            <person name="Young S.K."/>
            <person name="Wortman J."/>
            <person name="Nusbaum C."/>
            <person name="Birren B."/>
        </authorList>
    </citation>
    <scope>NUCLEOTIDE SEQUENCE [LARGE SCALE GENOMIC DNA]</scope>
    <source>
        <strain evidence="2 3">CBS 27337</strain>
    </source>
</reference>
<evidence type="ECO:0000313" key="2">
    <source>
        <dbReference type="EMBL" id="KIW73999.1"/>
    </source>
</evidence>
<accession>A0A0D2GNR5</accession>